<sequence>SLQLEVTVQPFDCNSAGLQTSYSINGAAAVTAQTQVTITEGDGLDLGILPSSTAFSVSGPNGNDKPLNTDILNIVDAQGADAGTYTFTTTEGCSLQLEVTVQPFDCSTAELELQYKINESEEFINAKSAIVLEGDVLIIKFSQENISFSLSGPNQNSKPNNKTDFQIIGAKIEDEGNYIFTTSNGCVYNFELTVTPNEALANPTLEVIKIYPNPVSDGILYLGLNQFMNQALTANLYDIYGKHIIFKEINSNHESEESLNIPTLSGGIYILEISLSGSDETILKKVIKLD</sequence>
<feature type="domain" description="Immunoglobulin" evidence="2">
    <location>
        <begin position="33"/>
        <end position="100"/>
    </location>
</feature>
<dbReference type="InterPro" id="IPR003599">
    <property type="entry name" value="Ig_sub"/>
</dbReference>
<keyword evidence="1" id="KW-0732">Signal</keyword>
<feature type="domain" description="Immunoglobulin" evidence="2">
    <location>
        <begin position="126"/>
        <end position="195"/>
    </location>
</feature>
<dbReference type="EMBL" id="FZNV01000005">
    <property type="protein sequence ID" value="SNR66713.1"/>
    <property type="molecule type" value="Genomic_DNA"/>
</dbReference>
<dbReference type="NCBIfam" id="TIGR04183">
    <property type="entry name" value="Por_Secre_tail"/>
    <property type="match status" value="1"/>
</dbReference>
<evidence type="ECO:0000313" key="4">
    <source>
        <dbReference type="Proteomes" id="UP000198337"/>
    </source>
</evidence>
<comment type="caution">
    <text evidence="3">The sequence shown here is derived from an EMBL/GenBank/DDBJ whole genome shotgun (WGS) entry which is preliminary data.</text>
</comment>
<reference evidence="3 4" key="1">
    <citation type="submission" date="2017-06" db="EMBL/GenBank/DDBJ databases">
        <authorList>
            <person name="Varghese N."/>
            <person name="Submissions S."/>
        </authorList>
    </citation>
    <scope>NUCLEOTIDE SEQUENCE [LARGE SCALE GENOMIC DNA]</scope>
    <source>
        <strain evidence="3 4">DSM 19840</strain>
    </source>
</reference>
<dbReference type="SMART" id="SM00409">
    <property type="entry name" value="IG"/>
    <property type="match status" value="2"/>
</dbReference>
<proteinExistence type="predicted"/>
<organism evidence="3 4">
    <name type="scientific">Maribacter sedimenticola</name>
    <dbReference type="NCBI Taxonomy" id="228956"/>
    <lineage>
        <taxon>Bacteria</taxon>
        <taxon>Pseudomonadati</taxon>
        <taxon>Bacteroidota</taxon>
        <taxon>Flavobacteriia</taxon>
        <taxon>Flavobacteriales</taxon>
        <taxon>Flavobacteriaceae</taxon>
        <taxon>Maribacter</taxon>
    </lineage>
</organism>
<dbReference type="Pfam" id="PF18962">
    <property type="entry name" value="Por_Secre_tail"/>
    <property type="match status" value="1"/>
</dbReference>
<feature type="non-terminal residue" evidence="3">
    <location>
        <position position="1"/>
    </location>
</feature>
<keyword evidence="4" id="KW-1185">Reference proteome</keyword>
<name>A0ABY1SKP4_9FLAO</name>
<evidence type="ECO:0000259" key="2">
    <source>
        <dbReference type="SMART" id="SM00409"/>
    </source>
</evidence>
<evidence type="ECO:0000256" key="1">
    <source>
        <dbReference type="ARBA" id="ARBA00022729"/>
    </source>
</evidence>
<dbReference type="Proteomes" id="UP000198337">
    <property type="component" value="Unassembled WGS sequence"/>
</dbReference>
<evidence type="ECO:0000313" key="3">
    <source>
        <dbReference type="EMBL" id="SNR66713.1"/>
    </source>
</evidence>
<gene>
    <name evidence="3" type="ORF">SAMN04488009_3062</name>
</gene>
<accession>A0ABY1SKP4</accession>
<protein>
    <submittedName>
        <fullName evidence="3">Por secretion system C-terminal sorting domain-containing protein</fullName>
    </submittedName>
</protein>
<dbReference type="InterPro" id="IPR026444">
    <property type="entry name" value="Secre_tail"/>
</dbReference>
<dbReference type="RefSeq" id="WP_143815213.1">
    <property type="nucleotide sequence ID" value="NZ_FZNV01000005.1"/>
</dbReference>